<dbReference type="EMBL" id="JBBPBM010000036">
    <property type="protein sequence ID" value="KAK8530104.1"/>
    <property type="molecule type" value="Genomic_DNA"/>
</dbReference>
<dbReference type="Proteomes" id="UP001472677">
    <property type="component" value="Unassembled WGS sequence"/>
</dbReference>
<accession>A0ABR2D5Q0</accession>
<proteinExistence type="predicted"/>
<reference evidence="2 3" key="1">
    <citation type="journal article" date="2024" name="G3 (Bethesda)">
        <title>Genome assembly of Hibiscus sabdariffa L. provides insights into metabolisms of medicinal natural products.</title>
        <authorList>
            <person name="Kim T."/>
        </authorList>
    </citation>
    <scope>NUCLEOTIDE SEQUENCE [LARGE SCALE GENOMIC DNA]</scope>
    <source>
        <strain evidence="2">TK-2024</strain>
        <tissue evidence="2">Old leaves</tissue>
    </source>
</reference>
<evidence type="ECO:0000313" key="3">
    <source>
        <dbReference type="Proteomes" id="UP001472677"/>
    </source>
</evidence>
<evidence type="ECO:0000313" key="2">
    <source>
        <dbReference type="EMBL" id="KAK8530104.1"/>
    </source>
</evidence>
<organism evidence="2 3">
    <name type="scientific">Hibiscus sabdariffa</name>
    <name type="common">roselle</name>
    <dbReference type="NCBI Taxonomy" id="183260"/>
    <lineage>
        <taxon>Eukaryota</taxon>
        <taxon>Viridiplantae</taxon>
        <taxon>Streptophyta</taxon>
        <taxon>Embryophyta</taxon>
        <taxon>Tracheophyta</taxon>
        <taxon>Spermatophyta</taxon>
        <taxon>Magnoliopsida</taxon>
        <taxon>eudicotyledons</taxon>
        <taxon>Gunneridae</taxon>
        <taxon>Pentapetalae</taxon>
        <taxon>rosids</taxon>
        <taxon>malvids</taxon>
        <taxon>Malvales</taxon>
        <taxon>Malvaceae</taxon>
        <taxon>Malvoideae</taxon>
        <taxon>Hibiscus</taxon>
    </lineage>
</organism>
<name>A0ABR2D5Q0_9ROSI</name>
<evidence type="ECO:0000256" key="1">
    <source>
        <dbReference type="SAM" id="MobiDB-lite"/>
    </source>
</evidence>
<keyword evidence="3" id="KW-1185">Reference proteome</keyword>
<sequence length="256" mass="27739">MHLGAGINLVQRAPPPPSESRIQDVGALRKPEEFYGPWMQVVNWKRRPVLDRIEKSGVLLTIMKSGLSSSRFESLFESILEEEIDTAEPAIPEASRVVVPRVNSPKMDRGSVKDQGGAQQPTGVQLASVAKVTPVETSLHKAKYSTVQVRGEDESSVFLDLPSSILRSSSKAKVKGVHGLRGSHKSGSIVKKRDERGSATSALASCVSSLVSELNQVTVPLPQSQSGMVVHDSGGNGVQWIDNMTFDQQVVDDMRD</sequence>
<comment type="caution">
    <text evidence="2">The sequence shown here is derived from an EMBL/GenBank/DDBJ whole genome shotgun (WGS) entry which is preliminary data.</text>
</comment>
<gene>
    <name evidence="2" type="ORF">V6N12_060860</name>
</gene>
<feature type="region of interest" description="Disordered" evidence="1">
    <location>
        <begin position="1"/>
        <end position="21"/>
    </location>
</feature>
<protein>
    <submittedName>
        <fullName evidence="2">Uncharacterized protein</fullName>
    </submittedName>
</protein>